<gene>
    <name evidence="1" type="ORF">BpHYR1_034213</name>
</gene>
<name>A0A3M7SM35_BRAPC</name>
<dbReference type="AlphaFoldDB" id="A0A3M7SM35"/>
<reference evidence="1 2" key="1">
    <citation type="journal article" date="2018" name="Sci. Rep.">
        <title>Genomic signatures of local adaptation to the degree of environmental predictability in rotifers.</title>
        <authorList>
            <person name="Franch-Gras L."/>
            <person name="Hahn C."/>
            <person name="Garcia-Roger E.M."/>
            <person name="Carmona M.J."/>
            <person name="Serra M."/>
            <person name="Gomez A."/>
        </authorList>
    </citation>
    <scope>NUCLEOTIDE SEQUENCE [LARGE SCALE GENOMIC DNA]</scope>
    <source>
        <strain evidence="1">HYR1</strain>
    </source>
</reference>
<sequence length="75" mass="8905">MMTLKTKLIPLSVIIMMKDEYYDEDDLEYGDELSDFEENLIQNSPLEPAFILTKIEKPKIIYENHEFIQDKLSFS</sequence>
<evidence type="ECO:0000313" key="1">
    <source>
        <dbReference type="EMBL" id="RNA36786.1"/>
    </source>
</evidence>
<comment type="caution">
    <text evidence="1">The sequence shown here is derived from an EMBL/GenBank/DDBJ whole genome shotgun (WGS) entry which is preliminary data.</text>
</comment>
<dbReference type="EMBL" id="REGN01001127">
    <property type="protein sequence ID" value="RNA36786.1"/>
    <property type="molecule type" value="Genomic_DNA"/>
</dbReference>
<dbReference type="Proteomes" id="UP000276133">
    <property type="component" value="Unassembled WGS sequence"/>
</dbReference>
<organism evidence="1 2">
    <name type="scientific">Brachionus plicatilis</name>
    <name type="common">Marine rotifer</name>
    <name type="synonym">Brachionus muelleri</name>
    <dbReference type="NCBI Taxonomy" id="10195"/>
    <lineage>
        <taxon>Eukaryota</taxon>
        <taxon>Metazoa</taxon>
        <taxon>Spiralia</taxon>
        <taxon>Gnathifera</taxon>
        <taxon>Rotifera</taxon>
        <taxon>Eurotatoria</taxon>
        <taxon>Monogononta</taxon>
        <taxon>Pseudotrocha</taxon>
        <taxon>Ploima</taxon>
        <taxon>Brachionidae</taxon>
        <taxon>Brachionus</taxon>
    </lineage>
</organism>
<protein>
    <submittedName>
        <fullName evidence="1">Uncharacterized protein</fullName>
    </submittedName>
</protein>
<accession>A0A3M7SM35</accession>
<evidence type="ECO:0000313" key="2">
    <source>
        <dbReference type="Proteomes" id="UP000276133"/>
    </source>
</evidence>
<proteinExistence type="predicted"/>
<keyword evidence="2" id="KW-1185">Reference proteome</keyword>